<dbReference type="PANTHER" id="PTHR43133:SF51">
    <property type="entry name" value="RNA POLYMERASE SIGMA FACTOR"/>
    <property type="match status" value="1"/>
</dbReference>
<dbReference type="CDD" id="cd06171">
    <property type="entry name" value="Sigma70_r4"/>
    <property type="match status" value="1"/>
</dbReference>
<organism evidence="7 8">
    <name type="scientific">Caldalkalibacillus horti</name>
    <dbReference type="NCBI Taxonomy" id="77523"/>
    <lineage>
        <taxon>Bacteria</taxon>
        <taxon>Bacillati</taxon>
        <taxon>Bacillota</taxon>
        <taxon>Bacilli</taxon>
        <taxon>Bacillales</taxon>
        <taxon>Bacillaceae</taxon>
        <taxon>Caldalkalibacillus</taxon>
    </lineage>
</organism>
<comment type="caution">
    <text evidence="7">The sequence shown here is derived from an EMBL/GenBank/DDBJ whole genome shotgun (WGS) entry which is preliminary data.</text>
</comment>
<dbReference type="EMBL" id="JAUSTY010000008">
    <property type="protein sequence ID" value="MDQ0166299.1"/>
    <property type="molecule type" value="Genomic_DNA"/>
</dbReference>
<dbReference type="InterPro" id="IPR007627">
    <property type="entry name" value="RNA_pol_sigma70_r2"/>
</dbReference>
<keyword evidence="2" id="KW-0805">Transcription regulation</keyword>
<dbReference type="Proteomes" id="UP001235840">
    <property type="component" value="Unassembled WGS sequence"/>
</dbReference>
<dbReference type="Gene3D" id="1.10.10.10">
    <property type="entry name" value="Winged helix-like DNA-binding domain superfamily/Winged helix DNA-binding domain"/>
    <property type="match status" value="1"/>
</dbReference>
<proteinExistence type="inferred from homology"/>
<dbReference type="NCBIfam" id="TIGR02937">
    <property type="entry name" value="sigma70-ECF"/>
    <property type="match status" value="1"/>
</dbReference>
<dbReference type="Pfam" id="PF04542">
    <property type="entry name" value="Sigma70_r2"/>
    <property type="match status" value="1"/>
</dbReference>
<evidence type="ECO:0000313" key="7">
    <source>
        <dbReference type="EMBL" id="MDQ0166299.1"/>
    </source>
</evidence>
<evidence type="ECO:0000256" key="4">
    <source>
        <dbReference type="ARBA" id="ARBA00023163"/>
    </source>
</evidence>
<keyword evidence="4" id="KW-0804">Transcription</keyword>
<dbReference type="InterPro" id="IPR013249">
    <property type="entry name" value="RNA_pol_sigma70_r4_t2"/>
</dbReference>
<dbReference type="InterPro" id="IPR014284">
    <property type="entry name" value="RNA_pol_sigma-70_dom"/>
</dbReference>
<keyword evidence="8" id="KW-1185">Reference proteome</keyword>
<name>A0ABT9VZ78_9BACI</name>
<evidence type="ECO:0000256" key="1">
    <source>
        <dbReference type="ARBA" id="ARBA00010641"/>
    </source>
</evidence>
<protein>
    <submittedName>
        <fullName evidence="7">RNA polymerase sigma-70 factor (ECF subfamily)</fullName>
    </submittedName>
</protein>
<dbReference type="InterPro" id="IPR039425">
    <property type="entry name" value="RNA_pol_sigma-70-like"/>
</dbReference>
<dbReference type="SUPFAM" id="SSF88946">
    <property type="entry name" value="Sigma2 domain of RNA polymerase sigma factors"/>
    <property type="match status" value="1"/>
</dbReference>
<feature type="domain" description="RNA polymerase sigma-70 region 2" evidence="5">
    <location>
        <begin position="15"/>
        <end position="82"/>
    </location>
</feature>
<dbReference type="InterPro" id="IPR036388">
    <property type="entry name" value="WH-like_DNA-bd_sf"/>
</dbReference>
<dbReference type="InterPro" id="IPR013324">
    <property type="entry name" value="RNA_pol_sigma_r3/r4-like"/>
</dbReference>
<evidence type="ECO:0000259" key="6">
    <source>
        <dbReference type="Pfam" id="PF08281"/>
    </source>
</evidence>
<evidence type="ECO:0000256" key="3">
    <source>
        <dbReference type="ARBA" id="ARBA00023082"/>
    </source>
</evidence>
<dbReference type="Pfam" id="PF08281">
    <property type="entry name" value="Sigma70_r4_2"/>
    <property type="match status" value="1"/>
</dbReference>
<evidence type="ECO:0000313" key="8">
    <source>
        <dbReference type="Proteomes" id="UP001235840"/>
    </source>
</evidence>
<dbReference type="SUPFAM" id="SSF88659">
    <property type="entry name" value="Sigma3 and sigma4 domains of RNA polymerase sigma factors"/>
    <property type="match status" value="1"/>
</dbReference>
<feature type="domain" description="RNA polymerase sigma factor 70 region 4 type 2" evidence="6">
    <location>
        <begin position="115"/>
        <end position="165"/>
    </location>
</feature>
<accession>A0ABT9VZ78</accession>
<dbReference type="Gene3D" id="1.10.1740.10">
    <property type="match status" value="1"/>
</dbReference>
<keyword evidence="3" id="KW-0731">Sigma factor</keyword>
<reference evidence="7 8" key="1">
    <citation type="submission" date="2023-07" db="EMBL/GenBank/DDBJ databases">
        <title>Genomic Encyclopedia of Type Strains, Phase IV (KMG-IV): sequencing the most valuable type-strain genomes for metagenomic binning, comparative biology and taxonomic classification.</title>
        <authorList>
            <person name="Goeker M."/>
        </authorList>
    </citation>
    <scope>NUCLEOTIDE SEQUENCE [LARGE SCALE GENOMIC DNA]</scope>
    <source>
        <strain evidence="7 8">DSM 12751</strain>
    </source>
</reference>
<gene>
    <name evidence="7" type="ORF">J2S11_002203</name>
</gene>
<sequence>MKKAKKGDKEALLQLVMAEKDTYYRLGLTYMENPHDAMDAMEDMIVKLYEKIDQLKKEEAFYSWSKTILVNSCKALLRKRKKLVLIDDWNEAMVKKPVHALTSDPYPNREQQIDINELLEHVNEHQKEAIQLKYFHDLDTQTIADITNVSVGTVKSRIFQGLKKLRKHSGGDVDE</sequence>
<evidence type="ECO:0000256" key="2">
    <source>
        <dbReference type="ARBA" id="ARBA00023015"/>
    </source>
</evidence>
<evidence type="ECO:0000259" key="5">
    <source>
        <dbReference type="Pfam" id="PF04542"/>
    </source>
</evidence>
<dbReference type="PANTHER" id="PTHR43133">
    <property type="entry name" value="RNA POLYMERASE ECF-TYPE SIGMA FACTO"/>
    <property type="match status" value="1"/>
</dbReference>
<dbReference type="InterPro" id="IPR013325">
    <property type="entry name" value="RNA_pol_sigma_r2"/>
</dbReference>
<comment type="similarity">
    <text evidence="1">Belongs to the sigma-70 factor family. ECF subfamily.</text>
</comment>